<proteinExistence type="predicted"/>
<dbReference type="AlphaFoldDB" id="A0A2M4CID0"/>
<name>A0A2M4CID0_ANODA</name>
<protein>
    <submittedName>
        <fullName evidence="2">Putative conserved secreted protein</fullName>
    </submittedName>
</protein>
<sequence length="80" mass="8912">MKSLFAVVLFVACASQVYSACTSRLVAYQVPSTVHHYEYVENSVPSVKHLQPLITIPACGCKTHTPSLYPCPYRRHGPYV</sequence>
<keyword evidence="1" id="KW-0732">Signal</keyword>
<evidence type="ECO:0000313" key="2">
    <source>
        <dbReference type="EMBL" id="MBW65106.1"/>
    </source>
</evidence>
<evidence type="ECO:0000256" key="1">
    <source>
        <dbReference type="SAM" id="SignalP"/>
    </source>
</evidence>
<reference evidence="2" key="1">
    <citation type="submission" date="2018-01" db="EMBL/GenBank/DDBJ databases">
        <title>An insight into the sialome of Amazonian anophelines.</title>
        <authorList>
            <person name="Ribeiro J.M."/>
            <person name="Scarpassa V."/>
            <person name="Calvo E."/>
        </authorList>
    </citation>
    <scope>NUCLEOTIDE SEQUENCE</scope>
</reference>
<feature type="signal peptide" evidence="1">
    <location>
        <begin position="1"/>
        <end position="19"/>
    </location>
</feature>
<feature type="chain" id="PRO_5014960597" evidence="1">
    <location>
        <begin position="20"/>
        <end position="80"/>
    </location>
</feature>
<organism evidence="2">
    <name type="scientific">Anopheles darlingi</name>
    <name type="common">Mosquito</name>
    <dbReference type="NCBI Taxonomy" id="43151"/>
    <lineage>
        <taxon>Eukaryota</taxon>
        <taxon>Metazoa</taxon>
        <taxon>Ecdysozoa</taxon>
        <taxon>Arthropoda</taxon>
        <taxon>Hexapoda</taxon>
        <taxon>Insecta</taxon>
        <taxon>Pterygota</taxon>
        <taxon>Neoptera</taxon>
        <taxon>Endopterygota</taxon>
        <taxon>Diptera</taxon>
        <taxon>Nematocera</taxon>
        <taxon>Culicoidea</taxon>
        <taxon>Culicidae</taxon>
        <taxon>Anophelinae</taxon>
        <taxon>Anopheles</taxon>
    </lineage>
</organism>
<dbReference type="EMBL" id="GGFL01000928">
    <property type="protein sequence ID" value="MBW65106.1"/>
    <property type="molecule type" value="Transcribed_RNA"/>
</dbReference>
<accession>A0A2M4CID0</accession>